<evidence type="ECO:0000313" key="3">
    <source>
        <dbReference type="EMBL" id="WWD79612.1"/>
    </source>
</evidence>
<evidence type="ECO:0000313" key="4">
    <source>
        <dbReference type="Proteomes" id="UP000321816"/>
    </source>
</evidence>
<dbReference type="EMBL" id="CP144914">
    <property type="protein sequence ID" value="WWD79612.1"/>
    <property type="molecule type" value="Genomic_DNA"/>
</dbReference>
<dbReference type="RefSeq" id="WP_147803723.1">
    <property type="nucleotide sequence ID" value="NZ_CP144914.1"/>
</dbReference>
<dbReference type="KEGG" id="ahal:FTX54_014610"/>
<dbReference type="Proteomes" id="UP000321816">
    <property type="component" value="Chromosome"/>
</dbReference>
<keyword evidence="2" id="KW-0732">Signal</keyword>
<keyword evidence="4" id="KW-1185">Reference proteome</keyword>
<dbReference type="InterPro" id="IPR050490">
    <property type="entry name" value="Bact_solute-bd_prot1"/>
</dbReference>
<evidence type="ECO:0000256" key="1">
    <source>
        <dbReference type="SAM" id="MobiDB-lite"/>
    </source>
</evidence>
<dbReference type="AlphaFoldDB" id="A0A5C7FE25"/>
<sequence>MKLWSAGILAVSCAALAACGGNDNAEGETSGNNGGGEDGEETVVRVWFGREDFIPADNFEQFHEDNPDIRVETDVVPLEQAVSDFMRNHSAGNDPDIVQVFHDNVGTMVSQGTLMEMDEYIAQWQEEDPESFDKILDQAWDIAGWEDTSYGMGIHVGPYWHVYRQDWFEEENLEIPENYDQLLDAARTLDNDERDGYAIVGGREHPAWWLSTLFVSMGGEYSDSGLPQLDTEAGHYLIEFYQTLMAEELIDPSAISWSSGEMRGAFIGGNAAMAPIGDNIFPLIQEEMEYGEEWTAAPQPARPGMEGENEHELWGWPMMVSSNTEHPEEVMEVFKYLSDSEIVSEVANRYQPTTNQEVMSSDEYQEAKPWAADFEEAFAEAIIMPSHINQGEVHQILLDVMQEALQNPERDAEEIAQEFQPELDALD</sequence>
<protein>
    <submittedName>
        <fullName evidence="3">Extracellular solute-binding protein</fullName>
    </submittedName>
</protein>
<proteinExistence type="predicted"/>
<accession>A0A5C7FE25</accession>
<dbReference type="PROSITE" id="PS51257">
    <property type="entry name" value="PROKAR_LIPOPROTEIN"/>
    <property type="match status" value="1"/>
</dbReference>
<reference evidence="3 4" key="1">
    <citation type="submission" date="2024-01" db="EMBL/GenBank/DDBJ databases">
        <title>Complete Genome Sequence of Alkalicoccus halolimnae BZ-SZ-XJ29T, a Moderately Halophilic Bacterium Isolated from a Salt Lake.</title>
        <authorList>
            <person name="Zhao B."/>
        </authorList>
    </citation>
    <scope>NUCLEOTIDE SEQUENCE [LARGE SCALE GENOMIC DNA]</scope>
    <source>
        <strain evidence="3 4">BZ-SZ-XJ29</strain>
    </source>
</reference>
<gene>
    <name evidence="3" type="ORF">FTX54_014610</name>
</gene>
<dbReference type="PANTHER" id="PTHR43649">
    <property type="entry name" value="ARABINOSE-BINDING PROTEIN-RELATED"/>
    <property type="match status" value="1"/>
</dbReference>
<feature type="region of interest" description="Disordered" evidence="1">
    <location>
        <begin position="408"/>
        <end position="427"/>
    </location>
</feature>
<dbReference type="InterPro" id="IPR006059">
    <property type="entry name" value="SBP"/>
</dbReference>
<organism evidence="3 4">
    <name type="scientific">Alkalicoccus halolimnae</name>
    <dbReference type="NCBI Taxonomy" id="1667239"/>
    <lineage>
        <taxon>Bacteria</taxon>
        <taxon>Bacillati</taxon>
        <taxon>Bacillota</taxon>
        <taxon>Bacilli</taxon>
        <taxon>Bacillales</taxon>
        <taxon>Bacillaceae</taxon>
        <taxon>Alkalicoccus</taxon>
    </lineage>
</organism>
<dbReference type="PANTHER" id="PTHR43649:SF12">
    <property type="entry name" value="DIACETYLCHITOBIOSE BINDING PROTEIN DASA"/>
    <property type="match status" value="1"/>
</dbReference>
<evidence type="ECO:0000256" key="2">
    <source>
        <dbReference type="SAM" id="SignalP"/>
    </source>
</evidence>
<feature type="signal peptide" evidence="2">
    <location>
        <begin position="1"/>
        <end position="17"/>
    </location>
</feature>
<dbReference type="SUPFAM" id="SSF53850">
    <property type="entry name" value="Periplasmic binding protein-like II"/>
    <property type="match status" value="1"/>
</dbReference>
<feature type="chain" id="PRO_5044096847" evidence="2">
    <location>
        <begin position="18"/>
        <end position="427"/>
    </location>
</feature>
<dbReference type="Pfam" id="PF01547">
    <property type="entry name" value="SBP_bac_1"/>
    <property type="match status" value="1"/>
</dbReference>
<dbReference type="OrthoDB" id="9808332at2"/>
<dbReference type="Gene3D" id="3.40.190.10">
    <property type="entry name" value="Periplasmic binding protein-like II"/>
    <property type="match status" value="1"/>
</dbReference>
<name>A0A5C7FE25_9BACI</name>